<evidence type="ECO:0000256" key="1">
    <source>
        <dbReference type="SAM" id="MobiDB-lite"/>
    </source>
</evidence>
<dbReference type="Proteomes" id="UP001283361">
    <property type="component" value="Unassembled WGS sequence"/>
</dbReference>
<dbReference type="AlphaFoldDB" id="A0AAE1DV70"/>
<gene>
    <name evidence="2" type="ORF">RRG08_037742</name>
</gene>
<reference evidence="2" key="1">
    <citation type="journal article" date="2023" name="G3 (Bethesda)">
        <title>A reference genome for the long-term kleptoplast-retaining sea slug Elysia crispata morphotype clarki.</title>
        <authorList>
            <person name="Eastman K.E."/>
            <person name="Pendleton A.L."/>
            <person name="Shaikh M.A."/>
            <person name="Suttiyut T."/>
            <person name="Ogas R."/>
            <person name="Tomko P."/>
            <person name="Gavelis G."/>
            <person name="Widhalm J.R."/>
            <person name="Wisecaver J.H."/>
        </authorList>
    </citation>
    <scope>NUCLEOTIDE SEQUENCE</scope>
    <source>
        <strain evidence="2">ECLA1</strain>
    </source>
</reference>
<keyword evidence="3" id="KW-1185">Reference proteome</keyword>
<organism evidence="2 3">
    <name type="scientific">Elysia crispata</name>
    <name type="common">lettuce slug</name>
    <dbReference type="NCBI Taxonomy" id="231223"/>
    <lineage>
        <taxon>Eukaryota</taxon>
        <taxon>Metazoa</taxon>
        <taxon>Spiralia</taxon>
        <taxon>Lophotrochozoa</taxon>
        <taxon>Mollusca</taxon>
        <taxon>Gastropoda</taxon>
        <taxon>Heterobranchia</taxon>
        <taxon>Euthyneura</taxon>
        <taxon>Panpulmonata</taxon>
        <taxon>Sacoglossa</taxon>
        <taxon>Placobranchoidea</taxon>
        <taxon>Plakobranchidae</taxon>
        <taxon>Elysia</taxon>
    </lineage>
</organism>
<sequence length="447" mass="47908">MDIFDDYNESGRARADVARGATDEIIPLEVPPVAMGGGDYVITGNAETSFSTNKVDAYGRPMINTLAYVEGEYVDVFDTSRLPLEQKNIAGAANDYYRMLAKDQNIKPELPDLSNFIIDGKGRLRLRDYPKINLINEITKRPNKLITVAGYENGRVAIREKLGIPAWTPEMSKAADAELRKYNQSLEDASKSLDTGGATEAVKSTQKIIAVLASGEIKGDGWGRRQHQLVYVEKSRGMGGGGDNINLCRWRNQGGWVGGGDNINLCGEIKGDGWGEETTPTCVGGEIKGDGWGEETTSTCVGGEIKGDGWGEETTSTCVGGEIKGEGGGEETTSTCVGGEIKGDGWGEETTSTCVGGEIKGDGWGEETTPTCVGGEIKGDRWRGGDNTNWCGEIKGDRWEGGDNTNLCRWRNQGGGGVWREETTPTCVGGEIKGVGVCGGRRQHQLV</sequence>
<dbReference type="EMBL" id="JAWDGP010002489">
    <property type="protein sequence ID" value="KAK3782743.1"/>
    <property type="molecule type" value="Genomic_DNA"/>
</dbReference>
<name>A0AAE1DV70_9GAST</name>
<feature type="region of interest" description="Disordered" evidence="1">
    <location>
        <begin position="319"/>
        <end position="342"/>
    </location>
</feature>
<evidence type="ECO:0000313" key="3">
    <source>
        <dbReference type="Proteomes" id="UP001283361"/>
    </source>
</evidence>
<accession>A0AAE1DV70</accession>
<proteinExistence type="predicted"/>
<evidence type="ECO:0000313" key="2">
    <source>
        <dbReference type="EMBL" id="KAK3782743.1"/>
    </source>
</evidence>
<protein>
    <submittedName>
        <fullName evidence="2">Uncharacterized protein</fullName>
    </submittedName>
</protein>
<comment type="caution">
    <text evidence="2">The sequence shown here is derived from an EMBL/GenBank/DDBJ whole genome shotgun (WGS) entry which is preliminary data.</text>
</comment>